<protein>
    <recommendedName>
        <fullName evidence="2">PPM-type phosphatase domain-containing protein</fullName>
    </recommendedName>
</protein>
<organism evidence="3 4">
    <name type="scientific">Pelagomonas calceolata</name>
    <dbReference type="NCBI Taxonomy" id="35677"/>
    <lineage>
        <taxon>Eukaryota</taxon>
        <taxon>Sar</taxon>
        <taxon>Stramenopiles</taxon>
        <taxon>Ochrophyta</taxon>
        <taxon>Pelagophyceae</taxon>
        <taxon>Pelagomonadales</taxon>
        <taxon>Pelagomonadaceae</taxon>
        <taxon>Pelagomonas</taxon>
    </lineage>
</organism>
<name>A0A8J2WGD8_9STRA</name>
<gene>
    <name evidence="3" type="ORF">PECAL_2P03660</name>
</gene>
<dbReference type="AlphaFoldDB" id="A0A8J2WGD8"/>
<dbReference type="PROSITE" id="PS51746">
    <property type="entry name" value="PPM_2"/>
    <property type="match status" value="1"/>
</dbReference>
<dbReference type="Proteomes" id="UP000789595">
    <property type="component" value="Unassembled WGS sequence"/>
</dbReference>
<evidence type="ECO:0000313" key="4">
    <source>
        <dbReference type="Proteomes" id="UP000789595"/>
    </source>
</evidence>
<comment type="caution">
    <text evidence="3">The sequence shown here is derived from an EMBL/GenBank/DDBJ whole genome shotgun (WGS) entry which is preliminary data.</text>
</comment>
<evidence type="ECO:0000256" key="1">
    <source>
        <dbReference type="SAM" id="Coils"/>
    </source>
</evidence>
<dbReference type="InterPro" id="IPR001932">
    <property type="entry name" value="PPM-type_phosphatase-like_dom"/>
</dbReference>
<reference evidence="3" key="1">
    <citation type="submission" date="2021-11" db="EMBL/GenBank/DDBJ databases">
        <authorList>
            <consortium name="Genoscope - CEA"/>
            <person name="William W."/>
        </authorList>
    </citation>
    <scope>NUCLEOTIDE SEQUENCE</scope>
</reference>
<dbReference type="EMBL" id="CAKKNE010000002">
    <property type="protein sequence ID" value="CAH0367350.1"/>
    <property type="molecule type" value="Genomic_DNA"/>
</dbReference>
<dbReference type="CDD" id="cd00143">
    <property type="entry name" value="PP2Cc"/>
    <property type="match status" value="1"/>
</dbReference>
<dbReference type="InterPro" id="IPR036457">
    <property type="entry name" value="PPM-type-like_dom_sf"/>
</dbReference>
<proteinExistence type="predicted"/>
<dbReference type="SMART" id="SM00332">
    <property type="entry name" value="PP2Cc"/>
    <property type="match status" value="1"/>
</dbReference>
<dbReference type="GO" id="GO:0004722">
    <property type="term" value="F:protein serine/threonine phosphatase activity"/>
    <property type="evidence" value="ECO:0007669"/>
    <property type="project" value="InterPro"/>
</dbReference>
<keyword evidence="1" id="KW-0175">Coiled coil</keyword>
<feature type="domain" description="PPM-type phosphatase" evidence="2">
    <location>
        <begin position="17"/>
        <end position="411"/>
    </location>
</feature>
<dbReference type="Pfam" id="PF00481">
    <property type="entry name" value="PP2C"/>
    <property type="match status" value="1"/>
</dbReference>
<dbReference type="SUPFAM" id="SSF81606">
    <property type="entry name" value="PP2C-like"/>
    <property type="match status" value="1"/>
</dbReference>
<dbReference type="OrthoDB" id="10264738at2759"/>
<sequence length="446" mass="47919">MAQQPDAAAAAQLARISHGSYGFKGLKDHYEDRVDAKHLGGLGLWFGVYDGHGGEHAADYVQANLGSAVERTIGETIPGFEERLGDARETAKRRKLAEGTSTTGPVLPSVREKEELRAIENAAKEADARIEELRAVGYGSPELAELRDALTNRRRWLDKASKKRKGGRDAGAALSTVEKAAKQRAEALREAGAKAAAAATVNIDDARWRPAIERAFLELDDAFLAEADRRKWDDGSCVCAGLLLEHARKLVTVNLGDSRLIIARGLGALRGTIDQKPESATEKRRIEKAGGYVVDLNGVWRATSAAGVGFGVDRRNKSLYLSVARSIGDRQLKRPTAVLSAAPDVRVLPLEDDDLLAVVVCDGVTDVLDDGAIVSLAVENFGKPEESARRIVREAFAKSAADNVTAVVVEFPWVDAAKVAAVRAKAKSAIAEAKKQQADEPLDMFA</sequence>
<dbReference type="InterPro" id="IPR015655">
    <property type="entry name" value="PP2C"/>
</dbReference>
<dbReference type="Gene3D" id="3.60.40.10">
    <property type="entry name" value="PPM-type phosphatase domain"/>
    <property type="match status" value="2"/>
</dbReference>
<feature type="coiled-coil region" evidence="1">
    <location>
        <begin position="109"/>
        <end position="136"/>
    </location>
</feature>
<evidence type="ECO:0000259" key="2">
    <source>
        <dbReference type="PROSITE" id="PS51746"/>
    </source>
</evidence>
<keyword evidence="4" id="KW-1185">Reference proteome</keyword>
<accession>A0A8J2WGD8</accession>
<evidence type="ECO:0000313" key="3">
    <source>
        <dbReference type="EMBL" id="CAH0367350.1"/>
    </source>
</evidence>
<dbReference type="PANTHER" id="PTHR47992">
    <property type="entry name" value="PROTEIN PHOSPHATASE"/>
    <property type="match status" value="1"/>
</dbReference>